<dbReference type="KEGG" id="mbd:MEBOL_003696"/>
<keyword evidence="3" id="KW-1185">Reference proteome</keyword>
<dbReference type="InterPro" id="IPR007421">
    <property type="entry name" value="Schlafen_AlbA_2_dom"/>
</dbReference>
<protein>
    <submittedName>
        <fullName evidence="2">ATP-dependent DNA helicase</fullName>
    </submittedName>
</protein>
<dbReference type="GO" id="GO:0004386">
    <property type="term" value="F:helicase activity"/>
    <property type="evidence" value="ECO:0007669"/>
    <property type="project" value="UniProtKB-KW"/>
</dbReference>
<keyword evidence="2" id="KW-0347">Helicase</keyword>
<reference evidence="2 3" key="1">
    <citation type="submission" date="2017-06" db="EMBL/GenBank/DDBJ databases">
        <authorList>
            <person name="Kim H.J."/>
            <person name="Triplett B.A."/>
        </authorList>
    </citation>
    <scope>NUCLEOTIDE SEQUENCE [LARGE SCALE GENOMIC DNA]</scope>
    <source>
        <strain evidence="2 3">DSM 14713</strain>
    </source>
</reference>
<dbReference type="InterPro" id="IPR038461">
    <property type="entry name" value="Schlafen_AlbA_2_dom_sf"/>
</dbReference>
<accession>A0A250IH29</accession>
<proteinExistence type="predicted"/>
<evidence type="ECO:0000313" key="2">
    <source>
        <dbReference type="EMBL" id="ATB30236.1"/>
    </source>
</evidence>
<feature type="domain" description="Schlafen AlbA-2" evidence="1">
    <location>
        <begin position="41"/>
        <end position="160"/>
    </location>
</feature>
<dbReference type="Gene3D" id="3.30.950.30">
    <property type="entry name" value="Schlafen, AAA domain"/>
    <property type="match status" value="1"/>
</dbReference>
<evidence type="ECO:0000313" key="3">
    <source>
        <dbReference type="Proteomes" id="UP000217289"/>
    </source>
</evidence>
<gene>
    <name evidence="2" type="ORF">MEBOL_003696</name>
</gene>
<dbReference type="EMBL" id="CP022163">
    <property type="protein sequence ID" value="ATB30236.1"/>
    <property type="molecule type" value="Genomic_DNA"/>
</dbReference>
<dbReference type="PANTHER" id="PTHR30595">
    <property type="entry name" value="GLPR-RELATED TRANSCRIPTIONAL REPRESSOR"/>
    <property type="match status" value="1"/>
</dbReference>
<keyword evidence="2" id="KW-0067">ATP-binding</keyword>
<dbReference type="InterPro" id="IPR038475">
    <property type="entry name" value="RecG_C_sf"/>
</dbReference>
<sequence>MREWNGDNEYRTACCRQASWRGKIHPAMTFEELEQRLKLGEDTVTEFKSTVVNNYLVDPKDIAKAITAMANTQGGHLFLGVEDDGTVSGAGTPQQVDKLMLQVSHACNQGIQPPLTCSFQKLESHGQTLLVVEIPRFSAERPYHAAGKYYVRDANQSREARRDELIRLLQSADYHFDEEPVAGSRFEDLDPEAIRAFLDLLYDEPDEADGRQLLSALQCLDASGTPTVTGMLLFGREPQGKFLDARISAVLFKGTELTSEFVDRKEITGRLFDQIDDAVIFLKKNVRSPSHVEGMERIEEGLPEKVLREAVLNAVAHRDYRAASQVRIFVFDDRVEIVNPGELLNKLTLEGIRVGGISQRRNPVLAGLLARARRRENLGMGVPEMIRQMKARKLPPPEFSVGDGHFRVVLRLRGEDGHA</sequence>
<evidence type="ECO:0000259" key="1">
    <source>
        <dbReference type="Pfam" id="PF04326"/>
    </source>
</evidence>
<name>A0A250IH29_9BACT</name>
<keyword evidence="2" id="KW-0378">Hydrolase</keyword>
<dbReference type="AlphaFoldDB" id="A0A250IH29"/>
<organism evidence="2 3">
    <name type="scientific">Melittangium boletus DSM 14713</name>
    <dbReference type="NCBI Taxonomy" id="1294270"/>
    <lineage>
        <taxon>Bacteria</taxon>
        <taxon>Pseudomonadati</taxon>
        <taxon>Myxococcota</taxon>
        <taxon>Myxococcia</taxon>
        <taxon>Myxococcales</taxon>
        <taxon>Cystobacterineae</taxon>
        <taxon>Archangiaceae</taxon>
        <taxon>Melittangium</taxon>
    </lineage>
</organism>
<dbReference type="OrthoDB" id="9798761at2"/>
<dbReference type="Proteomes" id="UP000217289">
    <property type="component" value="Chromosome"/>
</dbReference>
<dbReference type="Pfam" id="PF04326">
    <property type="entry name" value="SLFN_AlbA_2"/>
    <property type="match status" value="1"/>
</dbReference>
<dbReference type="PANTHER" id="PTHR30595:SF6">
    <property type="entry name" value="SCHLAFEN ALBA-2 DOMAIN-CONTAINING PROTEIN"/>
    <property type="match status" value="1"/>
</dbReference>
<dbReference type="Pfam" id="PF13749">
    <property type="entry name" value="HATPase_c_4"/>
    <property type="match status" value="1"/>
</dbReference>
<keyword evidence="2" id="KW-0547">Nucleotide-binding</keyword>
<dbReference type="Gene3D" id="3.30.565.60">
    <property type="match status" value="1"/>
</dbReference>